<dbReference type="Pfam" id="PF02463">
    <property type="entry name" value="SMC_N"/>
    <property type="match status" value="1"/>
</dbReference>
<evidence type="ECO:0000313" key="6">
    <source>
        <dbReference type="EMBL" id="CEM56037.1"/>
    </source>
</evidence>
<name>A0A0G4IFJ1_9ALVE</name>
<feature type="compositionally biased region" description="Basic residues" evidence="4">
    <location>
        <begin position="1147"/>
        <end position="1160"/>
    </location>
</feature>
<dbReference type="InterPro" id="IPR027417">
    <property type="entry name" value="P-loop_NTPase"/>
</dbReference>
<dbReference type="GO" id="GO:0005694">
    <property type="term" value="C:chromosome"/>
    <property type="evidence" value="ECO:0007669"/>
    <property type="project" value="InterPro"/>
</dbReference>
<sequence>MSVQVYELTLDGFKSWKKKAVFTGFHESFNAITGQNGSGKSNIFDALLFVLGGQIGERLRVKGKRELVNAKGNGGVSCATVILRVLVIDKSRIPEQWQHLDRIEIKRQIAIPEVEKCYIGEVGKPKTVSLRELRMFFQNLNVNAKADNLTFVIQQGTIARVAKKKPSEILRQIAEATGATMWENAVQEHDKKVEKWTKLQEQSKPQVEEAKKRHAENFKRAMNHEKKQKNDIELKRLRRVDAAHTYWMAKTGHERAAAEEDRWKTERQTAKEEKATTAERQKELTEAHEKKKAEAESLSKDEDSAFKRAEKVRDAARLEKKTAETNLTEKKKETDKLESARKKRDVELETKEAKHAADKTLLEKMAEDVQQKKENLEANIRAQKQQQEAVEKGNAVDAQTWEDGRLLPDAENYQQDRKNEAEMKINSIAPQAEELREKLKEAEHGAKNSRDVVRQKQKDLEVHVGREKVLLRELNTMDYSEEKEQKMRTDLQNAKTHNDHAHRELRDIETRLKEARQFLPTENVVQEAMGNIRMSRDLWKGHLCELFSLKAEYKQYESAFESTFKGQFRNILVQTDAAARELVQRRALPTRETFLPLDKVRGDTPALEKLHAARRAIGDTGRGEPLVIPAIEMIDFDPVNTPAMRNVFGSTFFCLRREDAQKVVASVKLNAASADGNIYRSSGITEGGQYTFGDVVNLGNDRRVQTQRLIASDSKIREIQNELSSNDFRSQQRKFRDLWGELESTRMMIGTLKDELGNNVADRSEDINKMKEHLSGMEAQLREAVEQKRDAQRVIEAIRDRKKEVTRDADKMLEKARKDLEKNAKKKEELEKKIEKAVQDLEKKEVEVQATESEISDLKASQETDREEVNSKRKEIENLQAKVQEVAGTLEEAEKKFQEEKDMISARHKEVDQLRKDAKEAEKKVEKLEVQLQKLEENIKRAKIQKDQYEKDVKEVLRKEEWLHAEIEREPCPLGMSGGEFDFERESKACRDLMLVHEEPAPRRRNKRRAPAAAAAAAADPAESAENAEGEGGEEDENAGPPTDYIKKRIEQLEQHTKDLVKQGVDPMAKNLVEAGEEKLKEWNEQLADRQAETAELTEQKLEQDEAAQIEMKRSIQTVSRYLSEIMASLLPHSHACLECEYADNRKTRRGRKPKPKAKSKGGAAAAKSKKSKRARVEAADAEDEPMLEEEEEQRQGEAEEEEGGETGDEMEEEGEDILDTDDTRRLDGVKFKFGFTDAKTGKPVWKKNLGELSGGQRSLLSLAFVLALLKKDPSPIYILDEIDSALDMNNTGNIGNMIKQNFPQSQFFIISLKEGMWKHANVLFKIRFLNEASAFERVAIGDQGGVLADVSNRHPPAGRVGGGGGKGKAKAIVGGAAAAAAAAAPIGKVKGGARGRKRVAESEDVLASSDEDE</sequence>
<dbReference type="GO" id="GO:0005524">
    <property type="term" value="F:ATP binding"/>
    <property type="evidence" value="ECO:0007669"/>
    <property type="project" value="InterPro"/>
</dbReference>
<dbReference type="InterPro" id="IPR003395">
    <property type="entry name" value="RecF/RecN/SMC_N"/>
</dbReference>
<dbReference type="PhylomeDB" id="A0A0G4IFJ1"/>
<evidence type="ECO:0000256" key="3">
    <source>
        <dbReference type="SAM" id="Coils"/>
    </source>
</evidence>
<feature type="compositionally biased region" description="Acidic residues" evidence="4">
    <location>
        <begin position="1180"/>
        <end position="1221"/>
    </location>
</feature>
<organism evidence="6">
    <name type="scientific">Chromera velia CCMP2878</name>
    <dbReference type="NCBI Taxonomy" id="1169474"/>
    <lineage>
        <taxon>Eukaryota</taxon>
        <taxon>Sar</taxon>
        <taxon>Alveolata</taxon>
        <taxon>Colpodellida</taxon>
        <taxon>Chromeraceae</taxon>
        <taxon>Chromera</taxon>
    </lineage>
</organism>
<feature type="region of interest" description="Disordered" evidence="4">
    <location>
        <begin position="1147"/>
        <end position="1222"/>
    </location>
</feature>
<proteinExistence type="inferred from homology"/>
<dbReference type="GO" id="GO:0051276">
    <property type="term" value="P:chromosome organization"/>
    <property type="evidence" value="ECO:0007669"/>
    <property type="project" value="InterPro"/>
</dbReference>
<feature type="compositionally biased region" description="Basic and acidic residues" evidence="4">
    <location>
        <begin position="856"/>
        <end position="872"/>
    </location>
</feature>
<evidence type="ECO:0000256" key="1">
    <source>
        <dbReference type="ARBA" id="ARBA00023054"/>
    </source>
</evidence>
<feature type="region of interest" description="Disordered" evidence="4">
    <location>
        <begin position="252"/>
        <end position="351"/>
    </location>
</feature>
<feature type="region of interest" description="Disordered" evidence="4">
    <location>
        <begin position="996"/>
        <end position="1048"/>
    </location>
</feature>
<dbReference type="InterPro" id="IPR036277">
    <property type="entry name" value="SMC_hinge_sf"/>
</dbReference>
<feature type="coiled-coil region" evidence="3">
    <location>
        <begin position="1073"/>
        <end position="1100"/>
    </location>
</feature>
<dbReference type="InterPro" id="IPR024704">
    <property type="entry name" value="SMC"/>
</dbReference>
<dbReference type="Gene3D" id="1.20.1060.20">
    <property type="match status" value="1"/>
</dbReference>
<reference evidence="6" key="1">
    <citation type="submission" date="2014-11" db="EMBL/GenBank/DDBJ databases">
        <authorList>
            <person name="Otto D Thomas"/>
            <person name="Naeem Raeece"/>
        </authorList>
    </citation>
    <scope>NUCLEOTIDE SEQUENCE</scope>
</reference>
<dbReference type="PANTHER" id="PTHR43977">
    <property type="entry name" value="STRUCTURAL MAINTENANCE OF CHROMOSOMES PROTEIN 3"/>
    <property type="match status" value="1"/>
</dbReference>
<comment type="similarity">
    <text evidence="2">Belongs to the SMC family.</text>
</comment>
<feature type="domain" description="SMC hinge" evidence="5">
    <location>
        <begin position="537"/>
        <end position="664"/>
    </location>
</feature>
<feature type="compositionally biased region" description="Acidic residues" evidence="4">
    <location>
        <begin position="1026"/>
        <end position="1038"/>
    </location>
</feature>
<dbReference type="SMART" id="SM00968">
    <property type="entry name" value="SMC_hinge"/>
    <property type="match status" value="1"/>
</dbReference>
<dbReference type="PIRSF" id="PIRSF005719">
    <property type="entry name" value="SMC"/>
    <property type="match status" value="1"/>
</dbReference>
<dbReference type="Pfam" id="PF06470">
    <property type="entry name" value="SMC_hinge"/>
    <property type="match status" value="1"/>
</dbReference>
<dbReference type="EMBL" id="CDMZ01005935">
    <property type="protein sequence ID" value="CEM56037.1"/>
    <property type="molecule type" value="Genomic_DNA"/>
</dbReference>
<feature type="region of interest" description="Disordered" evidence="4">
    <location>
        <begin position="852"/>
        <end position="872"/>
    </location>
</feature>
<dbReference type="SUPFAM" id="SSF52540">
    <property type="entry name" value="P-loop containing nucleoside triphosphate hydrolases"/>
    <property type="match status" value="2"/>
</dbReference>
<evidence type="ECO:0000259" key="5">
    <source>
        <dbReference type="SMART" id="SM00968"/>
    </source>
</evidence>
<dbReference type="Gene3D" id="3.30.70.1620">
    <property type="match status" value="1"/>
</dbReference>
<feature type="compositionally biased region" description="Low complexity" evidence="4">
    <location>
        <begin position="1011"/>
        <end position="1025"/>
    </location>
</feature>
<dbReference type="InterPro" id="IPR010935">
    <property type="entry name" value="SMC_hinge"/>
</dbReference>
<keyword evidence="2" id="KW-0539">Nucleus</keyword>
<evidence type="ECO:0000256" key="4">
    <source>
        <dbReference type="SAM" id="MobiDB-lite"/>
    </source>
</evidence>
<keyword evidence="1 3" id="KW-0175">Coiled coil</keyword>
<dbReference type="SUPFAM" id="SSF75553">
    <property type="entry name" value="Smc hinge domain"/>
    <property type="match status" value="1"/>
</dbReference>
<evidence type="ECO:0000256" key="2">
    <source>
        <dbReference type="PIRNR" id="PIRNR005719"/>
    </source>
</evidence>
<accession>A0A0G4IFJ1</accession>
<protein>
    <recommendedName>
        <fullName evidence="2">Structural maintenance of chromosomes protein</fullName>
    </recommendedName>
</protein>
<dbReference type="Gene3D" id="3.40.50.300">
    <property type="entry name" value="P-loop containing nucleotide triphosphate hydrolases"/>
    <property type="match status" value="2"/>
</dbReference>
<comment type="subcellular location">
    <subcellularLocation>
        <location evidence="2">Nucleus</location>
    </subcellularLocation>
</comment>
<dbReference type="VEuPathDB" id="CryptoDB:Cvel_14031"/>
<gene>
    <name evidence="6" type="ORF">Cvel_14031</name>
</gene>